<feature type="transmembrane region" description="Helical" evidence="12">
    <location>
        <begin position="1217"/>
        <end position="1238"/>
    </location>
</feature>
<evidence type="ECO:0000256" key="12">
    <source>
        <dbReference type="SAM" id="Phobius"/>
    </source>
</evidence>
<sequence length="1423" mass="157384">MEISLWKERSFHVLPGRLRFELYGLKHNEVAKEKFEKIFSTIDGVHIVDANVHTGNVLITYSVDAVSLDVLSLYITKFEEALFQKIHQGEKEEYDHALEQEIAESKASYQEVAATYETEQTYFSSREASYQIPERLQTVSIANDRLTREEKVSIPLALSTAGLGVLGVKQVWKGASSLSRHPVPFYLSGLIGICSGYPFIRRGLQQFNQEKKVNMDLLLGASSLALALIRENLIVLAGISLLQYLNWKRQKSVDEELFDQPYISPEIETYSRKMSKFGFAAAGASLFLTRNPLSAFAVLLAANPRPALQPTEYAWKQANHMAKENNQKIPLNGSMYQLSQMKAVVFDDASLLIDHSSLRSECQALFEKLPQGTTIRYLNNRSDRPLSEWEEELRTTYGLELCHITDGQLPQRREEVLFVTDHISATNNNIVSFYPSIKMDELKAIADTYDHAKQLDKMVNRNVKVTKVWNILGTLVATRLFVFAPIINLIADAMCLTFMSRAKTWTERKMTKSKAVVKNSKHHIQEQASWYRLEAAELYDHYNTDQRNGLTTEQVKSAQSSYGKNRMSGKQKPHWLRAYLGQFKELTTIILGSTALISLFTGHLFDGMIMGSILLLNAGIGTVQERKAEQTVESLSEFVPPNCRVIRNGNVQEVSADDLVPGDIVELEAGDRVPADMRILQSWNLEINEAALTGESLPVEKNALQIEDDRSLSDRTNMAYMGTHVTRGKAKLMVVNTGNYTEMGHLLTLLTNDKEEVTPLQEQVTSISKTFMKVAFLAGGVVFAVGLLRGMPITQIMTMSVALAASAIPEGLPVTITIALTAGIMRMAEKNAVVRKLAALETLGRTTMICSDKTGTLTKNEMTVTKIATVAKEYDVTGNGYIPDGQIVDEAGEESCCHDLEQLLKIGVLCNNTSLHETEEGWDIKGDPTEGAIITLAAKQKSIMDGLTDWKRVQEVPFDSDRKMMSVVCKETEQHKDCYILTKGSIEKVLERCTHYQKNGKKLKLTELVKKKIYKQTEQFANEALRVLGFAYAPLNNEPDEQCQDGLEKELIYVGMVGMMDPPKEDVETSINEALQLGIKPVMITGDHPQTAMAIAKQIGICGPDDQIMTGKDIDQLSDEALTEKINDIKVYARVTPEHKLRIVSLLQKNGHIVAMTGDGVNDSPAIKKANIGIAMGKTGTQVTKETSDMVLKKDHFSSIVDGVKEGRTIIGNIRKALGCLLCGNLAEIMVTTTAVLVGLPLPIVPVQILLMNLLTDALPAMVLAVNPGNKKKITKRQGIVDKSLYQQVVTRGVLLGLGSLALFAGSLALGAPLAVAQTTAFATLVAGQLIQTFSWRQLGSEDEKMGEWSKDRFLVGALGVSWLSLLACIYIPPLQGIFNTVPISIMGWAAVIAVAASSATLAKPVIKWVQRDRKEETLALAV</sequence>
<organism evidence="14 15">
    <name type="scientific">Bacillus kandeliae</name>
    <dbReference type="NCBI Taxonomy" id="3129297"/>
    <lineage>
        <taxon>Bacteria</taxon>
        <taxon>Bacillati</taxon>
        <taxon>Bacillota</taxon>
        <taxon>Bacilli</taxon>
        <taxon>Bacillales</taxon>
        <taxon>Bacillaceae</taxon>
        <taxon>Bacillus</taxon>
    </lineage>
</organism>
<dbReference type="Gene3D" id="3.40.1110.10">
    <property type="entry name" value="Calcium-transporting ATPase, cytoplasmic domain N"/>
    <property type="match status" value="1"/>
</dbReference>
<dbReference type="InterPro" id="IPR059000">
    <property type="entry name" value="ATPase_P-type_domA"/>
</dbReference>
<evidence type="ECO:0000256" key="9">
    <source>
        <dbReference type="ARBA" id="ARBA00022989"/>
    </source>
</evidence>
<dbReference type="InterPro" id="IPR004014">
    <property type="entry name" value="ATPase_P-typ_cation-transptr_N"/>
</dbReference>
<dbReference type="SUPFAM" id="SSF81665">
    <property type="entry name" value="Calcium ATPase, transmembrane domain M"/>
    <property type="match status" value="1"/>
</dbReference>
<dbReference type="SFLD" id="SFLDS00003">
    <property type="entry name" value="Haloacid_Dehalogenase"/>
    <property type="match status" value="1"/>
</dbReference>
<dbReference type="Pfam" id="PF13246">
    <property type="entry name" value="Cation_ATPase"/>
    <property type="match status" value="1"/>
</dbReference>
<evidence type="ECO:0000313" key="15">
    <source>
        <dbReference type="Proteomes" id="UP001387364"/>
    </source>
</evidence>
<dbReference type="SUPFAM" id="SSF81653">
    <property type="entry name" value="Calcium ATPase, transduction domain A"/>
    <property type="match status" value="1"/>
</dbReference>
<dbReference type="Pfam" id="PF00690">
    <property type="entry name" value="Cation_ATPase_N"/>
    <property type="match status" value="1"/>
</dbReference>
<dbReference type="InterPro" id="IPR050510">
    <property type="entry name" value="Cation_transp_ATPase_P-type"/>
</dbReference>
<keyword evidence="10" id="KW-0406">Ion transport</keyword>
<dbReference type="PANTHER" id="PTHR43294">
    <property type="entry name" value="SODIUM/POTASSIUM-TRANSPORTING ATPASE SUBUNIT ALPHA"/>
    <property type="match status" value="1"/>
</dbReference>
<dbReference type="RefSeq" id="WP_338752286.1">
    <property type="nucleotide sequence ID" value="NZ_CP147404.1"/>
</dbReference>
<accession>A0ABZ2N659</accession>
<dbReference type="Pfam" id="PF19991">
    <property type="entry name" value="HMA_2"/>
    <property type="match status" value="1"/>
</dbReference>
<evidence type="ECO:0000256" key="4">
    <source>
        <dbReference type="ARBA" id="ARBA00022553"/>
    </source>
</evidence>
<dbReference type="Gene3D" id="3.40.50.1000">
    <property type="entry name" value="HAD superfamily/HAD-like"/>
    <property type="match status" value="1"/>
</dbReference>
<comment type="similarity">
    <text evidence="2">Belongs to the cation transport ATPase (P-type) (TC 3.A.3) family. Type IIA subfamily.</text>
</comment>
<dbReference type="InterPro" id="IPR006068">
    <property type="entry name" value="ATPase_P-typ_cation-transptr_C"/>
</dbReference>
<dbReference type="InterPro" id="IPR036412">
    <property type="entry name" value="HAD-like_sf"/>
</dbReference>
<dbReference type="Proteomes" id="UP001387364">
    <property type="component" value="Chromosome"/>
</dbReference>
<dbReference type="InterPro" id="IPR008250">
    <property type="entry name" value="ATPase_P-typ_transduc_dom_A_sf"/>
</dbReference>
<dbReference type="InterPro" id="IPR023298">
    <property type="entry name" value="ATPase_P-typ_TM_dom_sf"/>
</dbReference>
<name>A0ABZ2N659_9BACI</name>
<feature type="transmembrane region" description="Helical" evidence="12">
    <location>
        <begin position="1354"/>
        <end position="1374"/>
    </location>
</feature>
<feature type="transmembrane region" description="Helical" evidence="12">
    <location>
        <begin position="774"/>
        <end position="791"/>
    </location>
</feature>
<evidence type="ECO:0000256" key="5">
    <source>
        <dbReference type="ARBA" id="ARBA00022692"/>
    </source>
</evidence>
<dbReference type="SFLD" id="SFLDF00027">
    <property type="entry name" value="p-type_atpase"/>
    <property type="match status" value="1"/>
</dbReference>
<feature type="transmembrane region" description="Helical" evidence="12">
    <location>
        <begin position="1315"/>
        <end position="1334"/>
    </location>
</feature>
<feature type="transmembrane region" description="Helical" evidence="12">
    <location>
        <begin position="811"/>
        <end position="828"/>
    </location>
</feature>
<keyword evidence="5 12" id="KW-0812">Transmembrane</keyword>
<feature type="transmembrane region" description="Helical" evidence="12">
    <location>
        <begin position="1289"/>
        <end position="1309"/>
    </location>
</feature>
<keyword evidence="15" id="KW-1185">Reference proteome</keyword>
<dbReference type="InterPro" id="IPR044492">
    <property type="entry name" value="P_typ_ATPase_HD_dom"/>
</dbReference>
<evidence type="ECO:0000256" key="11">
    <source>
        <dbReference type="ARBA" id="ARBA00023136"/>
    </source>
</evidence>
<evidence type="ECO:0000256" key="8">
    <source>
        <dbReference type="ARBA" id="ARBA00022967"/>
    </source>
</evidence>
<evidence type="ECO:0000313" key="14">
    <source>
        <dbReference type="EMBL" id="WXB93096.1"/>
    </source>
</evidence>
<evidence type="ECO:0000256" key="6">
    <source>
        <dbReference type="ARBA" id="ARBA00022741"/>
    </source>
</evidence>
<dbReference type="PRINTS" id="PR00120">
    <property type="entry name" value="HATPASE"/>
</dbReference>
<feature type="transmembrane region" description="Helical" evidence="12">
    <location>
        <begin position="1386"/>
        <end position="1407"/>
    </location>
</feature>
<dbReference type="PROSITE" id="PS00154">
    <property type="entry name" value="ATPASE_E1_E2"/>
    <property type="match status" value="1"/>
</dbReference>
<dbReference type="InterPro" id="IPR001757">
    <property type="entry name" value="P_typ_ATPase"/>
</dbReference>
<dbReference type="EMBL" id="CP147404">
    <property type="protein sequence ID" value="WXB93096.1"/>
    <property type="molecule type" value="Genomic_DNA"/>
</dbReference>
<proteinExistence type="inferred from homology"/>
<protein>
    <submittedName>
        <fullName evidence="14">HAD-IC family P-type ATPase</fullName>
    </submittedName>
</protein>
<dbReference type="PRINTS" id="PR00119">
    <property type="entry name" value="CATATPASE"/>
</dbReference>
<dbReference type="SMART" id="SM00831">
    <property type="entry name" value="Cation_ATPase_N"/>
    <property type="match status" value="1"/>
</dbReference>
<keyword evidence="11 12" id="KW-0472">Membrane</keyword>
<dbReference type="NCBIfam" id="TIGR01494">
    <property type="entry name" value="ATPase_P-type"/>
    <property type="match status" value="2"/>
</dbReference>
<evidence type="ECO:0000256" key="2">
    <source>
        <dbReference type="ARBA" id="ARBA00005675"/>
    </source>
</evidence>
<dbReference type="SUPFAM" id="SSF81660">
    <property type="entry name" value="Metal cation-transporting ATPase, ATP-binding domain N"/>
    <property type="match status" value="1"/>
</dbReference>
<keyword evidence="3" id="KW-0813">Transport</keyword>
<dbReference type="InterPro" id="IPR018303">
    <property type="entry name" value="ATPase_P-typ_P_site"/>
</dbReference>
<dbReference type="InterPro" id="IPR023299">
    <property type="entry name" value="ATPase_P-typ_cyto_dom_N"/>
</dbReference>
<dbReference type="PANTHER" id="PTHR43294:SF20">
    <property type="entry name" value="P-TYPE ATPASE"/>
    <property type="match status" value="1"/>
</dbReference>
<keyword evidence="6" id="KW-0547">Nucleotide-binding</keyword>
<dbReference type="Gene3D" id="1.20.1110.10">
    <property type="entry name" value="Calcium-transporting ATPase, transmembrane domain"/>
    <property type="match status" value="1"/>
</dbReference>
<feature type="transmembrane region" description="Helical" evidence="12">
    <location>
        <begin position="1244"/>
        <end position="1268"/>
    </location>
</feature>
<feature type="domain" description="Cation-transporting P-type ATPase N-terminal" evidence="13">
    <location>
        <begin position="529"/>
        <end position="603"/>
    </location>
</feature>
<comment type="subcellular location">
    <subcellularLocation>
        <location evidence="1">Membrane</location>
        <topology evidence="1">Multi-pass membrane protein</topology>
    </subcellularLocation>
</comment>
<keyword evidence="9 12" id="KW-1133">Transmembrane helix</keyword>
<feature type="transmembrane region" description="Helical" evidence="12">
    <location>
        <begin position="468"/>
        <end position="491"/>
    </location>
</feature>
<dbReference type="Gene3D" id="2.70.150.10">
    <property type="entry name" value="Calcium-transporting ATPase, cytoplasmic transduction domain A"/>
    <property type="match status" value="1"/>
</dbReference>
<keyword evidence="8" id="KW-1278">Translocase</keyword>
<keyword evidence="4" id="KW-0597">Phosphoprotein</keyword>
<keyword evidence="7" id="KW-0067">ATP-binding</keyword>
<evidence type="ECO:0000256" key="1">
    <source>
        <dbReference type="ARBA" id="ARBA00004141"/>
    </source>
</evidence>
<dbReference type="Pfam" id="PF00689">
    <property type="entry name" value="Cation_ATPase_C"/>
    <property type="match status" value="1"/>
</dbReference>
<evidence type="ECO:0000256" key="7">
    <source>
        <dbReference type="ARBA" id="ARBA00022840"/>
    </source>
</evidence>
<dbReference type="SUPFAM" id="SSF56784">
    <property type="entry name" value="HAD-like"/>
    <property type="match status" value="1"/>
</dbReference>
<dbReference type="Pfam" id="PF00122">
    <property type="entry name" value="E1-E2_ATPase"/>
    <property type="match status" value="1"/>
</dbReference>
<evidence type="ECO:0000256" key="10">
    <source>
        <dbReference type="ARBA" id="ARBA00023065"/>
    </source>
</evidence>
<evidence type="ECO:0000259" key="13">
    <source>
        <dbReference type="SMART" id="SM00831"/>
    </source>
</evidence>
<evidence type="ECO:0000256" key="3">
    <source>
        <dbReference type="ARBA" id="ARBA00022448"/>
    </source>
</evidence>
<dbReference type="SFLD" id="SFLDG00002">
    <property type="entry name" value="C1.7:_P-type_atpase_like"/>
    <property type="match status" value="1"/>
</dbReference>
<reference evidence="14 15" key="1">
    <citation type="submission" date="2024-02" db="EMBL/GenBank/DDBJ databases">
        <title>Seven novel Bacillus-like species.</title>
        <authorList>
            <person name="Liu G."/>
        </authorList>
    </citation>
    <scope>NUCLEOTIDE SEQUENCE [LARGE SCALE GENOMIC DNA]</scope>
    <source>
        <strain evidence="14 15">FJAT-52991</strain>
    </source>
</reference>
<gene>
    <name evidence="14" type="ORF">WDJ61_18035</name>
</gene>
<dbReference type="InterPro" id="IPR023214">
    <property type="entry name" value="HAD_sf"/>
</dbReference>